<dbReference type="EMBL" id="UINC01003704">
    <property type="protein sequence ID" value="SVA08571.1"/>
    <property type="molecule type" value="Genomic_DNA"/>
</dbReference>
<dbReference type="AlphaFoldDB" id="A0A381SZ45"/>
<evidence type="ECO:0000313" key="1">
    <source>
        <dbReference type="EMBL" id="SVA08571.1"/>
    </source>
</evidence>
<reference evidence="1" key="1">
    <citation type="submission" date="2018-05" db="EMBL/GenBank/DDBJ databases">
        <authorList>
            <person name="Lanie J.A."/>
            <person name="Ng W.-L."/>
            <person name="Kazmierczak K.M."/>
            <person name="Andrzejewski T.M."/>
            <person name="Davidsen T.M."/>
            <person name="Wayne K.J."/>
            <person name="Tettelin H."/>
            <person name="Glass J.I."/>
            <person name="Rusch D."/>
            <person name="Podicherti R."/>
            <person name="Tsui H.-C.T."/>
            <person name="Winkler M.E."/>
        </authorList>
    </citation>
    <scope>NUCLEOTIDE SEQUENCE</scope>
</reference>
<feature type="non-terminal residue" evidence="1">
    <location>
        <position position="1"/>
    </location>
</feature>
<proteinExistence type="predicted"/>
<name>A0A381SZ45_9ZZZZ</name>
<protein>
    <submittedName>
        <fullName evidence="1">Uncharacterized protein</fullName>
    </submittedName>
</protein>
<accession>A0A381SZ45</accession>
<organism evidence="1">
    <name type="scientific">marine metagenome</name>
    <dbReference type="NCBI Taxonomy" id="408172"/>
    <lineage>
        <taxon>unclassified sequences</taxon>
        <taxon>metagenomes</taxon>
        <taxon>ecological metagenomes</taxon>
    </lineage>
</organism>
<sequence length="42" mass="4732">HLGVSCFKLTINIYVRTVFGHDSTCLSAVLVRHGAHCRDLYE</sequence>
<gene>
    <name evidence="1" type="ORF">METZ01_LOCUS61425</name>
</gene>